<dbReference type="Proteomes" id="UP000004947">
    <property type="component" value="Unassembled WGS sequence"/>
</dbReference>
<dbReference type="STRING" id="313628.LNTAR_15627"/>
<accession>A6DMC3</accession>
<evidence type="ECO:0000313" key="2">
    <source>
        <dbReference type="Proteomes" id="UP000004947"/>
    </source>
</evidence>
<organism evidence="1 2">
    <name type="scientific">Lentisphaera araneosa HTCC2155</name>
    <dbReference type="NCBI Taxonomy" id="313628"/>
    <lineage>
        <taxon>Bacteria</taxon>
        <taxon>Pseudomonadati</taxon>
        <taxon>Lentisphaerota</taxon>
        <taxon>Lentisphaeria</taxon>
        <taxon>Lentisphaerales</taxon>
        <taxon>Lentisphaeraceae</taxon>
        <taxon>Lentisphaera</taxon>
    </lineage>
</organism>
<comment type="caution">
    <text evidence="1">The sequence shown here is derived from an EMBL/GenBank/DDBJ whole genome shotgun (WGS) entry which is preliminary data.</text>
</comment>
<reference evidence="1 2" key="1">
    <citation type="journal article" date="2010" name="J. Bacteriol.">
        <title>Genome sequence of Lentisphaera araneosa HTCC2155T, the type species of the order Lentisphaerales in the phylum Lentisphaerae.</title>
        <authorList>
            <person name="Thrash J.C."/>
            <person name="Cho J.C."/>
            <person name="Vergin K.L."/>
            <person name="Morris R.M."/>
            <person name="Giovannoni S.J."/>
        </authorList>
    </citation>
    <scope>NUCLEOTIDE SEQUENCE [LARGE SCALE GENOMIC DNA]</scope>
    <source>
        <strain evidence="1 2">HTCC2155</strain>
    </source>
</reference>
<name>A6DMC3_9BACT</name>
<dbReference type="PANTHER" id="PTHR30093">
    <property type="entry name" value="GENERAL SECRETION PATHWAY PROTEIN G"/>
    <property type="match status" value="1"/>
</dbReference>
<proteinExistence type="predicted"/>
<dbReference type="InterPro" id="IPR045584">
    <property type="entry name" value="Pilin-like"/>
</dbReference>
<dbReference type="Gene3D" id="3.30.700.10">
    <property type="entry name" value="Glycoprotein, Type 4 Pilin"/>
    <property type="match status" value="1"/>
</dbReference>
<gene>
    <name evidence="1" type="ORF">LNTAR_15627</name>
</gene>
<keyword evidence="2" id="KW-1185">Reference proteome</keyword>
<dbReference type="AlphaFoldDB" id="A6DMC3"/>
<dbReference type="EMBL" id="ABCK01000011">
    <property type="protein sequence ID" value="EDM27113.1"/>
    <property type="molecule type" value="Genomic_DNA"/>
</dbReference>
<dbReference type="eggNOG" id="COG2165">
    <property type="taxonomic scope" value="Bacteria"/>
</dbReference>
<evidence type="ECO:0000313" key="1">
    <source>
        <dbReference type="EMBL" id="EDM27113.1"/>
    </source>
</evidence>
<sequence>MKKRYVSLIEVLVVIAVIAILASLLLPSLRNAREQAKSANCLSNLRNLGMYTHMSIVDNDGDIPASRMFYEENYTGDRSRQAWRWHTFLGEYINSPSDNLFKAEVFSCPSHSIHTRSDNGDPIDGALTYWVNSRQVDGDRELWMVKSEIDDSNPADNMRITEILSPGTLASIYDVAQDWVGKVAESGAGGFISHGPGIWDAPWPRASMGHDPNLRIAYKDIPKQDGIHYWRGAIDFRHPRESMNTVNFDGSGSRLLNGGVRNKNMVNQ</sequence>
<dbReference type="SUPFAM" id="SSF54523">
    <property type="entry name" value="Pili subunits"/>
    <property type="match status" value="1"/>
</dbReference>
<dbReference type="RefSeq" id="WP_007279022.1">
    <property type="nucleotide sequence ID" value="NZ_ABCK01000011.1"/>
</dbReference>
<protein>
    <submittedName>
        <fullName evidence="1">Uncharacterized protein</fullName>
    </submittedName>
</protein>